<proteinExistence type="predicted"/>
<evidence type="ECO:0000313" key="2">
    <source>
        <dbReference type="EMBL" id="GAA2523232.1"/>
    </source>
</evidence>
<comment type="caution">
    <text evidence="2">The sequence shown here is derived from an EMBL/GenBank/DDBJ whole genome shotgun (WGS) entry which is preliminary data.</text>
</comment>
<evidence type="ECO:0000313" key="3">
    <source>
        <dbReference type="Proteomes" id="UP001501777"/>
    </source>
</evidence>
<organism evidence="2 3">
    <name type="scientific">Streptomyces longisporus</name>
    <dbReference type="NCBI Taxonomy" id="1948"/>
    <lineage>
        <taxon>Bacteria</taxon>
        <taxon>Bacillati</taxon>
        <taxon>Actinomycetota</taxon>
        <taxon>Actinomycetes</taxon>
        <taxon>Kitasatosporales</taxon>
        <taxon>Streptomycetaceae</taxon>
        <taxon>Streptomyces</taxon>
    </lineage>
</organism>
<protein>
    <submittedName>
        <fullName evidence="2">Uncharacterized protein</fullName>
    </submittedName>
</protein>
<name>A0ABP6ATU2_STRLO</name>
<evidence type="ECO:0000256" key="1">
    <source>
        <dbReference type="SAM" id="MobiDB-lite"/>
    </source>
</evidence>
<accession>A0ABP6ATU2</accession>
<feature type="region of interest" description="Disordered" evidence="1">
    <location>
        <begin position="1"/>
        <end position="81"/>
    </location>
</feature>
<keyword evidence="3" id="KW-1185">Reference proteome</keyword>
<dbReference type="Proteomes" id="UP001501777">
    <property type="component" value="Unassembled WGS sequence"/>
</dbReference>
<reference evidence="3" key="1">
    <citation type="journal article" date="2019" name="Int. J. Syst. Evol. Microbiol.">
        <title>The Global Catalogue of Microorganisms (GCM) 10K type strain sequencing project: providing services to taxonomists for standard genome sequencing and annotation.</title>
        <authorList>
            <consortium name="The Broad Institute Genomics Platform"/>
            <consortium name="The Broad Institute Genome Sequencing Center for Infectious Disease"/>
            <person name="Wu L."/>
            <person name="Ma J."/>
        </authorList>
    </citation>
    <scope>NUCLEOTIDE SEQUENCE [LARGE SCALE GENOMIC DNA]</scope>
    <source>
        <strain evidence="3">JCM 4395</strain>
    </source>
</reference>
<feature type="region of interest" description="Disordered" evidence="1">
    <location>
        <begin position="169"/>
        <end position="205"/>
    </location>
</feature>
<sequence length="250" mass="27091">MSETASDTIRSGGLPEDDGSLDGFALPPTAAAAFAPTARTRRPAPATEPHAPSGGRAADPVATPTTVNSSAGPSSVPHAAPHAYATLPAPAQAHFAPTAPSRADSQDPLPCLIMVDLEVRRRFEHYQTAQRLATGHEPTNAIVVRRAFLHAKRHSLFHQLRETVRHQQHTLTEEDDDPDGLFGDVPTRRVERGRTKSRTQQSFRPSGRELAVYDAYSSHHGFPNRSDFLNELLDAFLPPLPSAPKRTAGR</sequence>
<gene>
    <name evidence="2" type="ORF">GCM10010276_87980</name>
</gene>
<dbReference type="EMBL" id="BAAASG010000033">
    <property type="protein sequence ID" value="GAA2523232.1"/>
    <property type="molecule type" value="Genomic_DNA"/>
</dbReference>
<feature type="compositionally biased region" description="Polar residues" evidence="1">
    <location>
        <begin position="63"/>
        <end position="73"/>
    </location>
</feature>
<feature type="compositionally biased region" description="Low complexity" evidence="1">
    <location>
        <begin position="25"/>
        <end position="52"/>
    </location>
</feature>